<dbReference type="InterPro" id="IPR009072">
    <property type="entry name" value="Histone-fold"/>
</dbReference>
<dbReference type="PANTHER" id="PTHR10252:SF54">
    <property type="entry name" value="CHROMATIN ACCESSIBILITY COMPLEX PROTEIN 1"/>
    <property type="match status" value="1"/>
</dbReference>
<dbReference type="PANTHER" id="PTHR10252">
    <property type="entry name" value="HISTONE-LIKE TRANSCRIPTION FACTOR CCAAT-RELATED"/>
    <property type="match status" value="1"/>
</dbReference>
<evidence type="ECO:0000256" key="2">
    <source>
        <dbReference type="ARBA" id="ARBA00023242"/>
    </source>
</evidence>
<feature type="region of interest" description="Disordered" evidence="3">
    <location>
        <begin position="103"/>
        <end position="135"/>
    </location>
</feature>
<keyword evidence="2" id="KW-0539">Nucleus</keyword>
<evidence type="ECO:0000313" key="5">
    <source>
        <dbReference type="EMBL" id="CAG8589048.1"/>
    </source>
</evidence>
<comment type="subcellular location">
    <subcellularLocation>
        <location evidence="1">Nucleus</location>
    </subcellularLocation>
</comment>
<feature type="compositionally biased region" description="Polar residues" evidence="3">
    <location>
        <begin position="150"/>
        <end position="164"/>
    </location>
</feature>
<dbReference type="OrthoDB" id="636685at2759"/>
<reference evidence="5" key="1">
    <citation type="submission" date="2021-06" db="EMBL/GenBank/DDBJ databases">
        <authorList>
            <person name="Kallberg Y."/>
            <person name="Tangrot J."/>
            <person name="Rosling A."/>
        </authorList>
    </citation>
    <scope>NUCLEOTIDE SEQUENCE</scope>
    <source>
        <strain evidence="5">IA702</strain>
    </source>
</reference>
<evidence type="ECO:0000259" key="4">
    <source>
        <dbReference type="Pfam" id="PF00808"/>
    </source>
</evidence>
<dbReference type="EMBL" id="CAJVPJ010001385">
    <property type="protein sequence ID" value="CAG8589048.1"/>
    <property type="molecule type" value="Genomic_DNA"/>
</dbReference>
<dbReference type="GO" id="GO:0046982">
    <property type="term" value="F:protein heterodimerization activity"/>
    <property type="evidence" value="ECO:0007669"/>
    <property type="project" value="InterPro"/>
</dbReference>
<feature type="domain" description="Transcription factor CBF/NF-Y/archaeal histone" evidence="4">
    <location>
        <begin position="14"/>
        <end position="76"/>
    </location>
</feature>
<dbReference type="SUPFAM" id="SSF47113">
    <property type="entry name" value="Histone-fold"/>
    <property type="match status" value="1"/>
</dbReference>
<dbReference type="Pfam" id="PF00808">
    <property type="entry name" value="CBFD_NFYB_HMF"/>
    <property type="match status" value="1"/>
</dbReference>
<feature type="compositionally biased region" description="Acidic residues" evidence="3">
    <location>
        <begin position="103"/>
        <end position="131"/>
    </location>
</feature>
<sequence length="171" mass="19345">MENHDYNVQETVAFPIARVKRIIKQDEDVKACAADATLLIAAAAELFVEFVVKQSLQEARNDKRKTVSFRDISSAIESTDELQFLDDLQMEEDETYLDAVEIDSDKDEINEDEISADENEINAGEDEDNEGLDVTTSDVDEDMIFEELNTEMNTEQVGESNVNDHSAEDER</sequence>
<dbReference type="CDD" id="cd23645">
    <property type="entry name" value="HFD_Dpb3-like"/>
    <property type="match status" value="1"/>
</dbReference>
<proteinExistence type="predicted"/>
<evidence type="ECO:0000313" key="6">
    <source>
        <dbReference type="Proteomes" id="UP000789572"/>
    </source>
</evidence>
<dbReference type="InterPro" id="IPR050568">
    <property type="entry name" value="Transcr_DNA_Rep_Reg"/>
</dbReference>
<name>A0A9N9C333_9GLOM</name>
<accession>A0A9N9C333</accession>
<keyword evidence="6" id="KW-1185">Reference proteome</keyword>
<comment type="caution">
    <text evidence="5">The sequence shown here is derived from an EMBL/GenBank/DDBJ whole genome shotgun (WGS) entry which is preliminary data.</text>
</comment>
<gene>
    <name evidence="5" type="ORF">POCULU_LOCUS6876</name>
</gene>
<protein>
    <submittedName>
        <fullName evidence="5">1719_t:CDS:1</fullName>
    </submittedName>
</protein>
<evidence type="ECO:0000256" key="1">
    <source>
        <dbReference type="ARBA" id="ARBA00004123"/>
    </source>
</evidence>
<dbReference type="Gene3D" id="1.10.20.10">
    <property type="entry name" value="Histone, subunit A"/>
    <property type="match status" value="1"/>
</dbReference>
<dbReference type="GO" id="GO:0006261">
    <property type="term" value="P:DNA-templated DNA replication"/>
    <property type="evidence" value="ECO:0007669"/>
    <property type="project" value="TreeGrafter"/>
</dbReference>
<evidence type="ECO:0000256" key="3">
    <source>
        <dbReference type="SAM" id="MobiDB-lite"/>
    </source>
</evidence>
<dbReference type="AlphaFoldDB" id="A0A9N9C333"/>
<dbReference type="GO" id="GO:0008623">
    <property type="term" value="C:CHRAC"/>
    <property type="evidence" value="ECO:0007669"/>
    <property type="project" value="TreeGrafter"/>
</dbReference>
<dbReference type="Proteomes" id="UP000789572">
    <property type="component" value="Unassembled WGS sequence"/>
</dbReference>
<organism evidence="5 6">
    <name type="scientific">Paraglomus occultum</name>
    <dbReference type="NCBI Taxonomy" id="144539"/>
    <lineage>
        <taxon>Eukaryota</taxon>
        <taxon>Fungi</taxon>
        <taxon>Fungi incertae sedis</taxon>
        <taxon>Mucoromycota</taxon>
        <taxon>Glomeromycotina</taxon>
        <taxon>Glomeromycetes</taxon>
        <taxon>Paraglomerales</taxon>
        <taxon>Paraglomeraceae</taxon>
        <taxon>Paraglomus</taxon>
    </lineage>
</organism>
<dbReference type="InterPro" id="IPR003958">
    <property type="entry name" value="CBFA_NFYB_domain"/>
</dbReference>
<feature type="region of interest" description="Disordered" evidence="3">
    <location>
        <begin position="150"/>
        <end position="171"/>
    </location>
</feature>